<evidence type="ECO:0000256" key="4">
    <source>
        <dbReference type="ARBA" id="ARBA00022801"/>
    </source>
</evidence>
<dbReference type="EMBL" id="JACJPY010000051">
    <property type="protein sequence ID" value="MBD2151379.1"/>
    <property type="molecule type" value="Genomic_DNA"/>
</dbReference>
<dbReference type="NCBIfam" id="TIGR00619">
    <property type="entry name" value="sbcd"/>
    <property type="match status" value="1"/>
</dbReference>
<keyword evidence="6" id="KW-0235">DNA replication</keyword>
<name>A0A926UUM8_9CYAN</name>
<comment type="caution">
    <text evidence="8">The sequence shown here is derived from an EMBL/GenBank/DDBJ whole genome shotgun (WGS) entry which is preliminary data.</text>
</comment>
<reference evidence="8" key="1">
    <citation type="journal article" date="2015" name="ISME J.">
        <title>Draft Genome Sequence of Streptomyces incarnatus NRRL8089, which Produces the Nucleoside Antibiotic Sinefungin.</title>
        <authorList>
            <person name="Oshima K."/>
            <person name="Hattori M."/>
            <person name="Shimizu H."/>
            <person name="Fukuda K."/>
            <person name="Nemoto M."/>
            <person name="Inagaki K."/>
            <person name="Tamura T."/>
        </authorList>
    </citation>
    <scope>NUCLEOTIDE SEQUENCE</scope>
    <source>
        <strain evidence="8">FACHB-1277</strain>
    </source>
</reference>
<dbReference type="InterPro" id="IPR029052">
    <property type="entry name" value="Metallo-depent_PP-like"/>
</dbReference>
<dbReference type="RefSeq" id="WP_190351799.1">
    <property type="nucleotide sequence ID" value="NZ_JACJPY010000051.1"/>
</dbReference>
<evidence type="ECO:0000256" key="1">
    <source>
        <dbReference type="ARBA" id="ARBA00010555"/>
    </source>
</evidence>
<evidence type="ECO:0000313" key="9">
    <source>
        <dbReference type="Proteomes" id="UP000631421"/>
    </source>
</evidence>
<dbReference type="GO" id="GO:0006260">
    <property type="term" value="P:DNA replication"/>
    <property type="evidence" value="ECO:0007669"/>
    <property type="project" value="UniProtKB-KW"/>
</dbReference>
<evidence type="ECO:0000256" key="3">
    <source>
        <dbReference type="ARBA" id="ARBA00022722"/>
    </source>
</evidence>
<keyword evidence="5 6" id="KW-0269">Exonuclease</keyword>
<reference evidence="8" key="2">
    <citation type="submission" date="2020-08" db="EMBL/GenBank/DDBJ databases">
        <authorList>
            <person name="Chen M."/>
            <person name="Teng W."/>
            <person name="Zhao L."/>
            <person name="Hu C."/>
            <person name="Zhou Y."/>
            <person name="Han B."/>
            <person name="Song L."/>
            <person name="Shu W."/>
        </authorList>
    </citation>
    <scope>NUCLEOTIDE SEQUENCE</scope>
    <source>
        <strain evidence="8">FACHB-1277</strain>
    </source>
</reference>
<proteinExistence type="inferred from homology"/>
<dbReference type="Gene3D" id="3.60.21.10">
    <property type="match status" value="1"/>
</dbReference>
<comment type="function">
    <text evidence="6">SbcCD cleaves DNA hairpin structures. These structures can inhibit DNA replication and are intermediates in certain DNA recombination reactions. The complex acts as a 3'-&gt;5' double strand exonuclease that can open hairpins. It also has a 5' single-strand endonuclease activity.</text>
</comment>
<organism evidence="8 9">
    <name type="scientific">Pseudanabaena cinerea FACHB-1277</name>
    <dbReference type="NCBI Taxonomy" id="2949581"/>
    <lineage>
        <taxon>Bacteria</taxon>
        <taxon>Bacillati</taxon>
        <taxon>Cyanobacteriota</taxon>
        <taxon>Cyanophyceae</taxon>
        <taxon>Pseudanabaenales</taxon>
        <taxon>Pseudanabaenaceae</taxon>
        <taxon>Pseudanabaena</taxon>
        <taxon>Pseudanabaena cinerea</taxon>
    </lineage>
</organism>
<feature type="domain" description="Calcineurin-like phosphoesterase" evidence="7">
    <location>
        <begin position="1"/>
        <end position="226"/>
    </location>
</feature>
<evidence type="ECO:0000313" key="8">
    <source>
        <dbReference type="EMBL" id="MBD2151379.1"/>
    </source>
</evidence>
<keyword evidence="4 6" id="KW-0378">Hydrolase</keyword>
<dbReference type="Pfam" id="PF00149">
    <property type="entry name" value="Metallophos"/>
    <property type="match status" value="1"/>
</dbReference>
<dbReference type="GO" id="GO:0004519">
    <property type="term" value="F:endonuclease activity"/>
    <property type="evidence" value="ECO:0007669"/>
    <property type="project" value="UniProtKB-KW"/>
</dbReference>
<dbReference type="Proteomes" id="UP000631421">
    <property type="component" value="Unassembled WGS sequence"/>
</dbReference>
<keyword evidence="6" id="KW-0233">DNA recombination</keyword>
<dbReference type="AlphaFoldDB" id="A0A926UUM8"/>
<dbReference type="InterPro" id="IPR004843">
    <property type="entry name" value="Calcineurin-like_PHP"/>
</dbReference>
<evidence type="ECO:0000256" key="2">
    <source>
        <dbReference type="ARBA" id="ARBA00013365"/>
    </source>
</evidence>
<comment type="subunit">
    <text evidence="6">Heterodimer of SbcC and SbcD.</text>
</comment>
<accession>A0A926UUM8</accession>
<comment type="similarity">
    <text evidence="1 6">Belongs to the SbcD family.</text>
</comment>
<protein>
    <recommendedName>
        <fullName evidence="2 6">Nuclease SbcCD subunit D</fullName>
    </recommendedName>
</protein>
<dbReference type="GO" id="GO:0008408">
    <property type="term" value="F:3'-5' exonuclease activity"/>
    <property type="evidence" value="ECO:0007669"/>
    <property type="project" value="InterPro"/>
</dbReference>
<keyword evidence="9" id="KW-1185">Reference proteome</keyword>
<dbReference type="PANTHER" id="PTHR30337:SF0">
    <property type="entry name" value="NUCLEASE SBCCD SUBUNIT D"/>
    <property type="match status" value="1"/>
</dbReference>
<dbReference type="InterPro" id="IPR041796">
    <property type="entry name" value="Mre11_N"/>
</dbReference>
<sequence length="389" mass="43093">MRIIHTSDWHLGRKLRGIDRTPEIALALDEILTYAQDQSIDAVLVAGDIFDVPNPTVEAERVAYEFFCKLNQLAIPAVAIAGNHDSATRIDSLAQLLSLAGVRALGRPRLAEDGGVVSIDTASGRLCVGAMPFISERRLLSADDIWQKDSLEQRADYKTTVTTILQNLADGFQSKAVNVMMAHMTMDGAKFTGSEAAYYSGSMYSFAGQAIPSECQYVALGHIHRPQQIPNAAPTYYSGSLIQVDFGEVGDQKGFNIIEVESGRPAKVKFQPLTCQKPLKLVQCHWQDLDQHLEANRDYGGYLKFVIAVDIPPVGLADRVRKSCPQAIIVEPKLTVHSSKAQELVAQDSHRFEPIAEFQKFYRDRDRHLAPEVIAAFQELYMEFSDASH</sequence>
<dbReference type="SUPFAM" id="SSF56300">
    <property type="entry name" value="Metallo-dependent phosphatases"/>
    <property type="match status" value="1"/>
</dbReference>
<dbReference type="GO" id="GO:0006310">
    <property type="term" value="P:DNA recombination"/>
    <property type="evidence" value="ECO:0007669"/>
    <property type="project" value="UniProtKB-KW"/>
</dbReference>
<evidence type="ECO:0000256" key="5">
    <source>
        <dbReference type="ARBA" id="ARBA00022839"/>
    </source>
</evidence>
<gene>
    <name evidence="6" type="primary">sbcD</name>
    <name evidence="8" type="ORF">H6F44_14785</name>
</gene>
<evidence type="ECO:0000256" key="6">
    <source>
        <dbReference type="RuleBase" id="RU363069"/>
    </source>
</evidence>
<evidence type="ECO:0000259" key="7">
    <source>
        <dbReference type="Pfam" id="PF00149"/>
    </source>
</evidence>
<keyword evidence="6" id="KW-0255">Endonuclease</keyword>
<dbReference type="InterPro" id="IPR004593">
    <property type="entry name" value="SbcD"/>
</dbReference>
<dbReference type="PANTHER" id="PTHR30337">
    <property type="entry name" value="COMPONENT OF ATP-DEPENDENT DSDNA EXONUCLEASE"/>
    <property type="match status" value="1"/>
</dbReference>
<keyword evidence="3 6" id="KW-0540">Nuclease</keyword>
<dbReference type="InterPro" id="IPR050535">
    <property type="entry name" value="DNA_Repair-Maintenance_Comp"/>
</dbReference>
<dbReference type="CDD" id="cd00840">
    <property type="entry name" value="MPP_Mre11_N"/>
    <property type="match status" value="1"/>
</dbReference>